<protein>
    <submittedName>
        <fullName evidence="2">DUF1294 domain-containing protein</fullName>
    </submittedName>
</protein>
<dbReference type="RefSeq" id="WP_059068542.1">
    <property type="nucleotide sequence ID" value="NZ_JAOQJX010000002.1"/>
</dbReference>
<keyword evidence="1" id="KW-0472">Membrane</keyword>
<feature type="transmembrane region" description="Helical" evidence="1">
    <location>
        <begin position="66"/>
        <end position="86"/>
    </location>
</feature>
<sequence>MRGVILFLAAVNLLAFLLYGEDKRRARKGKFRIRERTLLLAACAGGAAGSLAGMLFFRHKIRKPGFFLTVLLFFLLQWSVLLYISWKYF</sequence>
<dbReference type="EMBL" id="JAOQJX010000002">
    <property type="protein sequence ID" value="MCU6746417.1"/>
    <property type="molecule type" value="Genomic_DNA"/>
</dbReference>
<dbReference type="InterPro" id="IPR010718">
    <property type="entry name" value="DUF1294"/>
</dbReference>
<dbReference type="Proteomes" id="UP001652394">
    <property type="component" value="Unassembled WGS sequence"/>
</dbReference>
<evidence type="ECO:0000256" key="1">
    <source>
        <dbReference type="SAM" id="Phobius"/>
    </source>
</evidence>
<evidence type="ECO:0000313" key="3">
    <source>
        <dbReference type="Proteomes" id="UP001652394"/>
    </source>
</evidence>
<evidence type="ECO:0000313" key="2">
    <source>
        <dbReference type="EMBL" id="MCU6746417.1"/>
    </source>
</evidence>
<keyword evidence="3" id="KW-1185">Reference proteome</keyword>
<comment type="caution">
    <text evidence="2">The sequence shown here is derived from an EMBL/GenBank/DDBJ whole genome shotgun (WGS) entry which is preliminary data.</text>
</comment>
<keyword evidence="1" id="KW-1133">Transmembrane helix</keyword>
<organism evidence="2 3">
    <name type="scientific">Faecalicatena acetigenes</name>
    <dbReference type="NCBI Taxonomy" id="2981790"/>
    <lineage>
        <taxon>Bacteria</taxon>
        <taxon>Bacillati</taxon>
        <taxon>Bacillota</taxon>
        <taxon>Clostridia</taxon>
        <taxon>Lachnospirales</taxon>
        <taxon>Lachnospiraceae</taxon>
        <taxon>Faecalicatena</taxon>
    </lineage>
</organism>
<proteinExistence type="predicted"/>
<keyword evidence="1" id="KW-0812">Transmembrane</keyword>
<name>A0ABT2T821_9FIRM</name>
<feature type="transmembrane region" description="Helical" evidence="1">
    <location>
        <begin position="36"/>
        <end position="57"/>
    </location>
</feature>
<gene>
    <name evidence="2" type="ORF">OCV51_01880</name>
</gene>
<dbReference type="Pfam" id="PF06961">
    <property type="entry name" value="DUF1294"/>
    <property type="match status" value="1"/>
</dbReference>
<accession>A0ABT2T821</accession>
<reference evidence="2 3" key="1">
    <citation type="journal article" date="2021" name="ISME Commun">
        <title>Automated analysis of genomic sequences facilitates high-throughput and comprehensive description of bacteria.</title>
        <authorList>
            <person name="Hitch T.C.A."/>
        </authorList>
    </citation>
    <scope>NUCLEOTIDE SEQUENCE [LARGE SCALE GENOMIC DNA]</scope>
    <source>
        <strain evidence="2 3">H2_18</strain>
    </source>
</reference>